<dbReference type="KEGG" id="smo:SELMODRAFT_403742"/>
<dbReference type="AlphaFoldDB" id="D8QSD8"/>
<gene>
    <name evidence="1" type="ORF">SELMODRAFT_403742</name>
</gene>
<protein>
    <submittedName>
        <fullName evidence="1">Uncharacterized protein</fullName>
    </submittedName>
</protein>
<proteinExistence type="predicted"/>
<dbReference type="Gramene" id="EFJ36928">
    <property type="protein sequence ID" value="EFJ36928"/>
    <property type="gene ID" value="SELMODRAFT_403742"/>
</dbReference>
<reference evidence="1 2" key="1">
    <citation type="journal article" date="2011" name="Science">
        <title>The Selaginella genome identifies genetic changes associated with the evolution of vascular plants.</title>
        <authorList>
            <person name="Banks J.A."/>
            <person name="Nishiyama T."/>
            <person name="Hasebe M."/>
            <person name="Bowman J.L."/>
            <person name="Gribskov M."/>
            <person name="dePamphilis C."/>
            <person name="Albert V.A."/>
            <person name="Aono N."/>
            <person name="Aoyama T."/>
            <person name="Ambrose B.A."/>
            <person name="Ashton N.W."/>
            <person name="Axtell M.J."/>
            <person name="Barker E."/>
            <person name="Barker M.S."/>
            <person name="Bennetzen J.L."/>
            <person name="Bonawitz N.D."/>
            <person name="Chapple C."/>
            <person name="Cheng C."/>
            <person name="Correa L.G."/>
            <person name="Dacre M."/>
            <person name="DeBarry J."/>
            <person name="Dreyer I."/>
            <person name="Elias M."/>
            <person name="Engstrom E.M."/>
            <person name="Estelle M."/>
            <person name="Feng L."/>
            <person name="Finet C."/>
            <person name="Floyd S.K."/>
            <person name="Frommer W.B."/>
            <person name="Fujita T."/>
            <person name="Gramzow L."/>
            <person name="Gutensohn M."/>
            <person name="Harholt J."/>
            <person name="Hattori M."/>
            <person name="Heyl A."/>
            <person name="Hirai T."/>
            <person name="Hiwatashi Y."/>
            <person name="Ishikawa M."/>
            <person name="Iwata M."/>
            <person name="Karol K.G."/>
            <person name="Koehler B."/>
            <person name="Kolukisaoglu U."/>
            <person name="Kubo M."/>
            <person name="Kurata T."/>
            <person name="Lalonde S."/>
            <person name="Li K."/>
            <person name="Li Y."/>
            <person name="Litt A."/>
            <person name="Lyons E."/>
            <person name="Manning G."/>
            <person name="Maruyama T."/>
            <person name="Michael T.P."/>
            <person name="Mikami K."/>
            <person name="Miyazaki S."/>
            <person name="Morinaga S."/>
            <person name="Murata T."/>
            <person name="Mueller-Roeber B."/>
            <person name="Nelson D.R."/>
            <person name="Obara M."/>
            <person name="Oguri Y."/>
            <person name="Olmstead R.G."/>
            <person name="Onodera N."/>
            <person name="Petersen B.L."/>
            <person name="Pils B."/>
            <person name="Prigge M."/>
            <person name="Rensing S.A."/>
            <person name="Riano-Pachon D.M."/>
            <person name="Roberts A.W."/>
            <person name="Sato Y."/>
            <person name="Scheller H.V."/>
            <person name="Schulz B."/>
            <person name="Schulz C."/>
            <person name="Shakirov E.V."/>
            <person name="Shibagaki N."/>
            <person name="Shinohara N."/>
            <person name="Shippen D.E."/>
            <person name="Soerensen I."/>
            <person name="Sotooka R."/>
            <person name="Sugimoto N."/>
            <person name="Sugita M."/>
            <person name="Sumikawa N."/>
            <person name="Tanurdzic M."/>
            <person name="Theissen G."/>
            <person name="Ulvskov P."/>
            <person name="Wakazuki S."/>
            <person name="Weng J.K."/>
            <person name="Willats W.W."/>
            <person name="Wipf D."/>
            <person name="Wolf P.G."/>
            <person name="Yang L."/>
            <person name="Zimmer A.D."/>
            <person name="Zhu Q."/>
            <person name="Mitros T."/>
            <person name="Hellsten U."/>
            <person name="Loque D."/>
            <person name="Otillar R."/>
            <person name="Salamov A."/>
            <person name="Schmutz J."/>
            <person name="Shapiro H."/>
            <person name="Lindquist E."/>
            <person name="Lucas S."/>
            <person name="Rokhsar D."/>
            <person name="Grigoriev I.V."/>
        </authorList>
    </citation>
    <scope>NUCLEOTIDE SEQUENCE [LARGE SCALE GENOMIC DNA]</scope>
</reference>
<dbReference type="EMBL" id="GL377566">
    <property type="protein sequence ID" value="EFJ36928.1"/>
    <property type="molecule type" value="Genomic_DNA"/>
</dbReference>
<organism evidence="2">
    <name type="scientific">Selaginella moellendorffii</name>
    <name type="common">Spikemoss</name>
    <dbReference type="NCBI Taxonomy" id="88036"/>
    <lineage>
        <taxon>Eukaryota</taxon>
        <taxon>Viridiplantae</taxon>
        <taxon>Streptophyta</taxon>
        <taxon>Embryophyta</taxon>
        <taxon>Tracheophyta</taxon>
        <taxon>Lycopodiopsida</taxon>
        <taxon>Selaginellales</taxon>
        <taxon>Selaginellaceae</taxon>
        <taxon>Selaginella</taxon>
    </lineage>
</organism>
<evidence type="ECO:0000313" key="2">
    <source>
        <dbReference type="Proteomes" id="UP000001514"/>
    </source>
</evidence>
<keyword evidence="2" id="KW-1185">Reference proteome</keyword>
<name>D8QSD8_SELML</name>
<sequence length="244" mass="28091">MVAYCWGTSSPGEYEHNYSLNGFRVPLELHHTRVSAIVILLGISSHTDCWRCVCRQHWREGFRIWILANLLGWRRYQKAGNHWTLLQALPADERRPLTSWCDYSVLQAITTPYMRITDGSTLQRRNETDVELNCRAICIYALNFGPSLSVMQSIGFLGNLAMSIRLLCSHGWMLSRSQDCIPSIKILALAMWEYSLIRREFLLVSELLQQLFVLEQHIQQAVDQPDKSSMKAATPEQAVIQLHQ</sequence>
<accession>D8QSD8</accession>
<dbReference type="HOGENOM" id="CLU_1139645_0_0_1"/>
<evidence type="ECO:0000313" key="1">
    <source>
        <dbReference type="EMBL" id="EFJ36928.1"/>
    </source>
</evidence>
<dbReference type="Proteomes" id="UP000001514">
    <property type="component" value="Unassembled WGS sequence"/>
</dbReference>
<dbReference type="InParanoid" id="D8QSD8"/>